<dbReference type="GO" id="GO:0004311">
    <property type="term" value="F:geranylgeranyl diphosphate synthase activity"/>
    <property type="evidence" value="ECO:0007669"/>
    <property type="project" value="InterPro"/>
</dbReference>
<keyword evidence="1" id="KW-0808">Transferase</keyword>
<dbReference type="InterPro" id="IPR036188">
    <property type="entry name" value="FAD/NAD-bd_sf"/>
</dbReference>
<dbReference type="NCBIfam" id="TIGR03467">
    <property type="entry name" value="HpnE"/>
    <property type="match status" value="1"/>
</dbReference>
<dbReference type="Gene3D" id="1.10.600.10">
    <property type="entry name" value="Farnesyl Diphosphate Synthase"/>
    <property type="match status" value="1"/>
</dbReference>
<dbReference type="PANTHER" id="PTHR31480">
    <property type="entry name" value="BIFUNCTIONAL LYCOPENE CYCLASE/PHYTOENE SYNTHASE"/>
    <property type="match status" value="1"/>
</dbReference>
<dbReference type="KEGG" id="puo:RZN69_11920"/>
<dbReference type="GO" id="GO:0016117">
    <property type="term" value="P:carotenoid biosynthetic process"/>
    <property type="evidence" value="ECO:0007669"/>
    <property type="project" value="UniProtKB-ARBA"/>
</dbReference>
<proteinExistence type="predicted"/>
<keyword evidence="5" id="KW-1185">Reference proteome</keyword>
<dbReference type="InterPro" id="IPR008949">
    <property type="entry name" value="Isoprenoid_synthase_dom_sf"/>
</dbReference>
<dbReference type="GO" id="GO:0051996">
    <property type="term" value="F:squalene synthase [NAD(P)H] activity"/>
    <property type="evidence" value="ECO:0007669"/>
    <property type="project" value="InterPro"/>
</dbReference>
<accession>A0AAQ3L7E3</accession>
<dbReference type="SFLD" id="SFLDG01018">
    <property type="entry name" value="Squalene/Phytoene_Synthase_Lik"/>
    <property type="match status" value="1"/>
</dbReference>
<evidence type="ECO:0000313" key="5">
    <source>
        <dbReference type="Proteomes" id="UP001304300"/>
    </source>
</evidence>
<dbReference type="InterPro" id="IPR033904">
    <property type="entry name" value="Trans_IPPS_HH"/>
</dbReference>
<dbReference type="SFLD" id="SFLDG01212">
    <property type="entry name" value="Phytoene_synthase_like"/>
    <property type="match status" value="1"/>
</dbReference>
<dbReference type="AlphaFoldDB" id="A0AAQ3L7E3"/>
<dbReference type="Proteomes" id="UP001304300">
    <property type="component" value="Chromosome"/>
</dbReference>
<dbReference type="PROSITE" id="PS01045">
    <property type="entry name" value="SQUALEN_PHYTOEN_SYN_2"/>
    <property type="match status" value="1"/>
</dbReference>
<dbReference type="GO" id="GO:0016491">
    <property type="term" value="F:oxidoreductase activity"/>
    <property type="evidence" value="ECO:0007669"/>
    <property type="project" value="UniProtKB-KW"/>
</dbReference>
<dbReference type="EMBL" id="CP136920">
    <property type="protein sequence ID" value="WOO39322.1"/>
    <property type="molecule type" value="Genomic_DNA"/>
</dbReference>
<dbReference type="SUPFAM" id="SSF51905">
    <property type="entry name" value="FAD/NAD(P)-binding domain"/>
    <property type="match status" value="1"/>
</dbReference>
<reference evidence="4 5" key="1">
    <citation type="submission" date="2023-10" db="EMBL/GenBank/DDBJ databases">
        <title>Rubellicoccus peritrichatus gen. nov., sp. nov., isolated from an algae of coral reef tank.</title>
        <authorList>
            <person name="Luo J."/>
        </authorList>
    </citation>
    <scope>NUCLEOTIDE SEQUENCE [LARGE SCALE GENOMIC DNA]</scope>
    <source>
        <strain evidence="4 5">CR14</strain>
    </source>
</reference>
<dbReference type="EC" id="1.17.8.1" evidence="4"/>
<feature type="region of interest" description="Disordered" evidence="2">
    <location>
        <begin position="1"/>
        <end position="21"/>
    </location>
</feature>
<dbReference type="SUPFAM" id="SSF48576">
    <property type="entry name" value="Terpenoid synthases"/>
    <property type="match status" value="1"/>
</dbReference>
<gene>
    <name evidence="4" type="primary">hpnE</name>
    <name evidence="4" type="ORF">RZN69_11920</name>
</gene>
<keyword evidence="4" id="KW-0560">Oxidoreductase</keyword>
<evidence type="ECO:0000256" key="2">
    <source>
        <dbReference type="SAM" id="MobiDB-lite"/>
    </source>
</evidence>
<dbReference type="RefSeq" id="WP_317831176.1">
    <property type="nucleotide sequence ID" value="NZ_CP136920.1"/>
</dbReference>
<dbReference type="PROSITE" id="PS01044">
    <property type="entry name" value="SQUALEN_PHYTOEN_SYN_1"/>
    <property type="match status" value="1"/>
</dbReference>
<evidence type="ECO:0000256" key="1">
    <source>
        <dbReference type="ARBA" id="ARBA00022679"/>
    </source>
</evidence>
<feature type="domain" description="Amine oxidase" evidence="3">
    <location>
        <begin position="305"/>
        <end position="728"/>
    </location>
</feature>
<dbReference type="InterPro" id="IPR002937">
    <property type="entry name" value="Amino_oxidase"/>
</dbReference>
<name>A0AAQ3L7E3_9BACT</name>
<protein>
    <submittedName>
        <fullName evidence="4">Hydroxysqualene dehydroxylase HpnE</fullName>
        <ecNumber evidence="4">1.17.8.1</ecNumber>
    </submittedName>
</protein>
<dbReference type="InterPro" id="IPR002060">
    <property type="entry name" value="Squ/phyt_synthse"/>
</dbReference>
<dbReference type="CDD" id="cd00683">
    <property type="entry name" value="Trans_IPPS_HH"/>
    <property type="match status" value="1"/>
</dbReference>
<dbReference type="SFLD" id="SFLDS00005">
    <property type="entry name" value="Isoprenoid_Synthase_Type_I"/>
    <property type="match status" value="1"/>
</dbReference>
<evidence type="ECO:0000313" key="4">
    <source>
        <dbReference type="EMBL" id="WOO39322.1"/>
    </source>
</evidence>
<sequence>MSSQTAEPTLAEQQAADKARKQSNLAYSFLSLDSERKEAMSIFYDFCRVADDIADDPDNPDEAKATELAGWKNDIAACYEGGNPGRAKALAPVIKRFSIPQEHLQAIIDGVSMDVGFRRFETFEDLQKYCYGVASAVGLVSVRIFGCTHERIDEYAETLGYALQFTNILRDVVEDYHEIERIYLPRQEMEAFGVKEDDLAYPAENPNCERLFRLLHFRCKHFFNKARRLLPDSERKNLKAALIMAAFYEDILDKIAAGGFQLTKERVRLSKSRKFRLLWRTMRELKKPLRRSHLPGSVAVWGAGVSGLSAAIKLGYEGFTPTVYEARSYPGGRAHSLKDAATGLTIDNGQHIVMGCYKEFLQFTDTLGIRHKLEEQDEMTVPYVSPGGRWSTLKAADLPAPFHLLSGLMRFGEISPGDRLGIMRFGAVLRMLKAPSDDLTVETWLRQHGQTDGAIRALWEPFCVAALNEPISTASARLLYETLKRSLFGNADDAKILLSKVGLTELFLPEAEIYLRSIGGSLKCSSQVKQLNHTEKKLVSFETKAGTQSADYYVSALPWTALRKLLPEGEALREKVASIPSASILSIHLLCDTELFDKNEAGFVGLLDSPIHWVFDRTDTLPPENDGHNLYAVVVSAAGDWMEKKSNEIIESLTEELKRFFPASKDMKVERSLVYKSRDATFAASPETEKYRPATNETPWDNFLLCGDWVATDLPATLESAALSGHRVIKALDESVSR</sequence>
<evidence type="ECO:0000259" key="3">
    <source>
        <dbReference type="Pfam" id="PF01593"/>
    </source>
</evidence>
<dbReference type="InterPro" id="IPR019845">
    <property type="entry name" value="Squalene/phytoene_synthase_CS"/>
</dbReference>
<dbReference type="InterPro" id="IPR044843">
    <property type="entry name" value="Trans_IPPS_bact-type"/>
</dbReference>
<dbReference type="Pfam" id="PF00494">
    <property type="entry name" value="SQS_PSY"/>
    <property type="match status" value="1"/>
</dbReference>
<dbReference type="InterPro" id="IPR017830">
    <property type="entry name" value="SQase_HpnE"/>
</dbReference>
<dbReference type="Gene3D" id="3.50.50.60">
    <property type="entry name" value="FAD/NAD(P)-binding domain"/>
    <property type="match status" value="1"/>
</dbReference>
<organism evidence="4 5">
    <name type="scientific">Rubellicoccus peritrichatus</name>
    <dbReference type="NCBI Taxonomy" id="3080537"/>
    <lineage>
        <taxon>Bacteria</taxon>
        <taxon>Pseudomonadati</taxon>
        <taxon>Verrucomicrobiota</taxon>
        <taxon>Opitutia</taxon>
        <taxon>Puniceicoccales</taxon>
        <taxon>Cerasicoccaceae</taxon>
        <taxon>Rubellicoccus</taxon>
    </lineage>
</organism>
<dbReference type="Pfam" id="PF01593">
    <property type="entry name" value="Amino_oxidase"/>
    <property type="match status" value="1"/>
</dbReference>